<protein>
    <submittedName>
        <fullName evidence="2">Uncharacterized protein</fullName>
    </submittedName>
</protein>
<name>A0A7D5HPG2_9PAST</name>
<reference evidence="2 3" key="1">
    <citation type="submission" date="2020-06" db="EMBL/GenBank/DDBJ databases">
        <title>Mannheimia pernigra sp. nov. isolated from bovine respiratory tract.</title>
        <authorList>
            <person name="Kuhnert P."/>
            <person name="Akarsu-Egger H."/>
        </authorList>
    </citation>
    <scope>NUCLEOTIDE SEQUENCE [LARGE SCALE GENOMIC DNA]</scope>
    <source>
        <strain evidence="2 3">BNO311</strain>
    </source>
</reference>
<keyword evidence="3" id="KW-1185">Reference proteome</keyword>
<evidence type="ECO:0000313" key="2">
    <source>
        <dbReference type="EMBL" id="QLB39554.1"/>
    </source>
</evidence>
<dbReference type="AlphaFoldDB" id="A0A7D5HPG2"/>
<gene>
    <name evidence="2" type="ORF">HV559_00895</name>
</gene>
<accession>A0A7D5HPG2</accession>
<evidence type="ECO:0000313" key="3">
    <source>
        <dbReference type="Proteomes" id="UP000509660"/>
    </source>
</evidence>
<proteinExistence type="predicted"/>
<dbReference type="Gene3D" id="2.180.10.10">
    <property type="entry name" value="RHS repeat-associated core"/>
    <property type="match status" value="1"/>
</dbReference>
<dbReference type="EMBL" id="CP055306">
    <property type="protein sequence ID" value="QLB39554.1"/>
    <property type="molecule type" value="Genomic_DNA"/>
</dbReference>
<feature type="region of interest" description="Disordered" evidence="1">
    <location>
        <begin position="258"/>
        <end position="278"/>
    </location>
</feature>
<dbReference type="Proteomes" id="UP000509660">
    <property type="component" value="Chromosome"/>
</dbReference>
<sequence length="884" mass="101019">MPDKIHYQQFDGLGRVQKTFINNDAKENTGETIKVSIDGKEVELKGIDRIETLGRNTKGQTLQVDYDNTGDGNTNSTTYLVLDQYGRAEAKYFNNDSKDTTGKTIKVTIDGKEVELKGVDSYETYKHNANGQIIRINRNLNAREASDGEAFKNDKGFEEVVYIKRDEYGREKGRYIDLDNDKGTGTGNADQGDVITLENDVRKLTGIDRYETYEYNENGQHITTSRNLDAKGELEEVEYRDVDKATGKLKGTYYNRDNDMKDGKRLDEKTGETRELEDGRTVHGIDHFTTYETNPQNRVITEKFNLDAKGEDDRVYHYDLDANGNRIGEYQNLDNDTTPKLDGGKQITGTTHTLEDGREVKGIERFYKKEYDSNNNLIKQEANLDGQKHAESVTYYVRDVLGREIARYDNANNDRLSDGSVNKTGYDHTITLDGKEVTVTGIDRIVKSERNEYGNVLKTSTNKTGEAGEEKFTEVTENKYNERRQKTDDVSTVKSEKGDWVQSSANQYTYDTYGRTNKRWFDTDSKKEGFERNETYHYNNLDQLVKVDRAAGESQEIEGYTILVKDRFDNTLKYEARNADGSLVSKVIHKYDQYGYLTQRDTYSGNDVLTIVHKYEKRDERGYIIKELSDTGVIEQRNAGDTIFEYTRDAFNTVLTRKNTRFNDDGEIASVTKEVWGYDPLGRRISTHIDTNEDGEISAGESNQKMTFYGESNLVNLTHTYVGDEYRGTFKTVHDNLNIAQVRFFAGKDREYNRFDYDGARTPRNYTDDLTTWKQEFYEEIGDKIRTINLSDTRASTVITLDNDTLAKLSSGVKPTKAKDSGKDSIILTINGDKTDTVNLKDNTEFKKLANIRGGKEEYEQYQTEVGDQTYTLLIDTDVNVVLA</sequence>
<dbReference type="RefSeq" id="WP_176809317.1">
    <property type="nucleotide sequence ID" value="NZ_CP055306.1"/>
</dbReference>
<organism evidence="2 3">
    <name type="scientific">Mannheimia pernigra</name>
    <dbReference type="NCBI Taxonomy" id="111844"/>
    <lineage>
        <taxon>Bacteria</taxon>
        <taxon>Pseudomonadati</taxon>
        <taxon>Pseudomonadota</taxon>
        <taxon>Gammaproteobacteria</taxon>
        <taxon>Pasteurellales</taxon>
        <taxon>Pasteurellaceae</taxon>
        <taxon>Mannheimia</taxon>
    </lineage>
</organism>
<evidence type="ECO:0000256" key="1">
    <source>
        <dbReference type="SAM" id="MobiDB-lite"/>
    </source>
</evidence>